<dbReference type="Proteomes" id="UP001501009">
    <property type="component" value="Unassembled WGS sequence"/>
</dbReference>
<evidence type="ECO:0000313" key="1">
    <source>
        <dbReference type="EMBL" id="GAA3843298.1"/>
    </source>
</evidence>
<sequence>MSVAEEPSAPGAEGLRLLPWTTPEGKPCYLSTDSDQSRLSLLADDVEAAQLDSGEEVLVGARAVLADVRAGERAVRFALTRASESLEEALRIAVSRGARIGGNER</sequence>
<gene>
    <name evidence="1" type="ORF">GCM10022403_089070</name>
</gene>
<dbReference type="EMBL" id="BAABDE010000047">
    <property type="protein sequence ID" value="GAA3843298.1"/>
    <property type="molecule type" value="Genomic_DNA"/>
</dbReference>
<evidence type="ECO:0000313" key="2">
    <source>
        <dbReference type="Proteomes" id="UP001501009"/>
    </source>
</evidence>
<keyword evidence="2" id="KW-1185">Reference proteome</keyword>
<accession>A0ABP7JFQ3</accession>
<organism evidence="1 2">
    <name type="scientific">Streptomyces coacervatus</name>
    <dbReference type="NCBI Taxonomy" id="647381"/>
    <lineage>
        <taxon>Bacteria</taxon>
        <taxon>Bacillati</taxon>
        <taxon>Actinomycetota</taxon>
        <taxon>Actinomycetes</taxon>
        <taxon>Kitasatosporales</taxon>
        <taxon>Streptomycetaceae</taxon>
        <taxon>Streptomyces</taxon>
    </lineage>
</organism>
<dbReference type="RefSeq" id="WP_275778875.1">
    <property type="nucleotide sequence ID" value="NZ_BAABDE010000047.1"/>
</dbReference>
<reference evidence="2" key="1">
    <citation type="journal article" date="2019" name="Int. J. Syst. Evol. Microbiol.">
        <title>The Global Catalogue of Microorganisms (GCM) 10K type strain sequencing project: providing services to taxonomists for standard genome sequencing and annotation.</title>
        <authorList>
            <consortium name="The Broad Institute Genomics Platform"/>
            <consortium name="The Broad Institute Genome Sequencing Center for Infectious Disease"/>
            <person name="Wu L."/>
            <person name="Ma J."/>
        </authorList>
    </citation>
    <scope>NUCLEOTIDE SEQUENCE [LARGE SCALE GENOMIC DNA]</scope>
    <source>
        <strain evidence="2">JCM 17138</strain>
    </source>
</reference>
<comment type="caution">
    <text evidence="1">The sequence shown here is derived from an EMBL/GenBank/DDBJ whole genome shotgun (WGS) entry which is preliminary data.</text>
</comment>
<name>A0ABP7JFQ3_9ACTN</name>
<protein>
    <submittedName>
        <fullName evidence="1">Uncharacterized protein</fullName>
    </submittedName>
</protein>
<proteinExistence type="predicted"/>